<organism evidence="3 4">
    <name type="scientific">Roseicella aquatilis</name>
    <dbReference type="NCBI Taxonomy" id="2527868"/>
    <lineage>
        <taxon>Bacteria</taxon>
        <taxon>Pseudomonadati</taxon>
        <taxon>Pseudomonadota</taxon>
        <taxon>Alphaproteobacteria</taxon>
        <taxon>Acetobacterales</taxon>
        <taxon>Roseomonadaceae</taxon>
        <taxon>Roseicella</taxon>
    </lineage>
</organism>
<keyword evidence="4" id="KW-1185">Reference proteome</keyword>
<dbReference type="Pfam" id="PF00722">
    <property type="entry name" value="Glyco_hydro_16"/>
    <property type="match status" value="1"/>
</dbReference>
<dbReference type="EMBL" id="SKBM01000003">
    <property type="protein sequence ID" value="TCZ65363.1"/>
    <property type="molecule type" value="Genomic_DNA"/>
</dbReference>
<dbReference type="SUPFAM" id="SSF51120">
    <property type="entry name" value="beta-Roll"/>
    <property type="match status" value="1"/>
</dbReference>
<keyword evidence="3" id="KW-0378">Hydrolase</keyword>
<dbReference type="OrthoDB" id="7239458at2"/>
<evidence type="ECO:0000256" key="1">
    <source>
        <dbReference type="ARBA" id="ARBA00006865"/>
    </source>
</evidence>
<dbReference type="Gene3D" id="2.150.10.10">
    <property type="entry name" value="Serralysin-like metalloprotease, C-terminal"/>
    <property type="match status" value="1"/>
</dbReference>
<evidence type="ECO:0000259" key="2">
    <source>
        <dbReference type="PROSITE" id="PS51762"/>
    </source>
</evidence>
<accession>A0A4R4DWW8</accession>
<proteinExistence type="inferred from homology"/>
<evidence type="ECO:0000313" key="3">
    <source>
        <dbReference type="EMBL" id="TCZ65363.1"/>
    </source>
</evidence>
<dbReference type="PROSITE" id="PS51762">
    <property type="entry name" value="GH16_2"/>
    <property type="match status" value="1"/>
</dbReference>
<reference evidence="3 4" key="1">
    <citation type="submission" date="2019-03" db="EMBL/GenBank/DDBJ databases">
        <title>Paracraurococcus aquatilis NE82 genome sequence.</title>
        <authorList>
            <person name="Zhao Y."/>
            <person name="Du Z."/>
        </authorList>
    </citation>
    <scope>NUCLEOTIDE SEQUENCE [LARGE SCALE GENOMIC DNA]</scope>
    <source>
        <strain evidence="3 4">NE82</strain>
    </source>
</reference>
<dbReference type="Gene3D" id="2.60.120.200">
    <property type="match status" value="1"/>
</dbReference>
<dbReference type="InterPro" id="IPR013320">
    <property type="entry name" value="ConA-like_dom_sf"/>
</dbReference>
<gene>
    <name evidence="3" type="ORF">EXY23_04095</name>
</gene>
<feature type="domain" description="GH16" evidence="2">
    <location>
        <begin position="67"/>
        <end position="316"/>
    </location>
</feature>
<dbReference type="GO" id="GO:0005975">
    <property type="term" value="P:carbohydrate metabolic process"/>
    <property type="evidence" value="ECO:0007669"/>
    <property type="project" value="InterPro"/>
</dbReference>
<dbReference type="InterPro" id="IPR050546">
    <property type="entry name" value="Glycosyl_Hydrlase_16"/>
</dbReference>
<dbReference type="PANTHER" id="PTHR10963">
    <property type="entry name" value="GLYCOSYL HYDROLASE-RELATED"/>
    <property type="match status" value="1"/>
</dbReference>
<dbReference type="CDD" id="cd08023">
    <property type="entry name" value="GH16_laminarinase_like"/>
    <property type="match status" value="1"/>
</dbReference>
<comment type="similarity">
    <text evidence="1">Belongs to the glycosyl hydrolase 16 family.</text>
</comment>
<dbReference type="GO" id="GO:0004553">
    <property type="term" value="F:hydrolase activity, hydrolyzing O-glycosyl compounds"/>
    <property type="evidence" value="ECO:0007669"/>
    <property type="project" value="InterPro"/>
</dbReference>
<comment type="caution">
    <text evidence="3">The sequence shown here is derived from an EMBL/GenBank/DDBJ whole genome shotgun (WGS) entry which is preliminary data.</text>
</comment>
<dbReference type="SUPFAM" id="SSF49899">
    <property type="entry name" value="Concanavalin A-like lectins/glucanases"/>
    <property type="match status" value="1"/>
</dbReference>
<dbReference type="PANTHER" id="PTHR10963:SF55">
    <property type="entry name" value="GLYCOSIDE HYDROLASE FAMILY 16 PROTEIN"/>
    <property type="match status" value="1"/>
</dbReference>
<dbReference type="InterPro" id="IPR000757">
    <property type="entry name" value="Beta-glucanase-like"/>
</dbReference>
<dbReference type="InterPro" id="IPR011049">
    <property type="entry name" value="Serralysin-like_metalloprot_C"/>
</dbReference>
<protein>
    <submittedName>
        <fullName evidence="3">Glycosyl hydrolase family protein</fullName>
    </submittedName>
</protein>
<name>A0A4R4DWW8_9PROT</name>
<dbReference type="Proteomes" id="UP000295023">
    <property type="component" value="Unassembled WGS sequence"/>
</dbReference>
<dbReference type="AlphaFoldDB" id="A0A4R4DWW8"/>
<sequence>MVRKGQGSEVVADFQAGIDRVRLENHALTSFDAVKAALKQVGADVTLSLGGETLVFRNLQLGALTRQDFFLPTDPAHPGMRLTFGDDFNAFSGSASGVGSTWKTTYKIGEQLRTLSSNKEAEYYSDASVGMNPFSIQGGVLDITAAPGSNPLGLAYNSGLITTAKSFAQQYGYFEVRAQLPAGQGFWPAFWLLPANGGWPPEIDIFEVLGNDPTTAYASFGSKTGGGATQTVRMLPDLSQGFHTFGLDWQADRLRWYVDGNQVAEAATPADMHQPMYMLLNLAVGDTGSWPGQYDASKPTAHMLIDHVKAWQHAAATPMLAAIAGPADAIRAGGSYTLQSDGKLDLYDLRKAWSAISLDAAGLSPHVTHLVQGSAFDDQVRAGAGTLNFLGGAGDDSFWFGSGASRVFGNAGDDLFILSKGRIAAGDQICDFQRDLPGATEHDMLRLEGFSAAAHLDLKGSTGAVQSYQVVDGAYVSPVIFIQTVGGGTLTTADYVFA</sequence>
<evidence type="ECO:0000313" key="4">
    <source>
        <dbReference type="Proteomes" id="UP000295023"/>
    </source>
</evidence>